<dbReference type="HOGENOM" id="CLU_900152_0_0_1"/>
<evidence type="ECO:0000313" key="3">
    <source>
        <dbReference type="Proteomes" id="UP000016930"/>
    </source>
</evidence>
<feature type="compositionally biased region" description="Basic and acidic residues" evidence="1">
    <location>
        <begin position="104"/>
        <end position="113"/>
    </location>
</feature>
<feature type="compositionally biased region" description="Basic residues" evidence="1">
    <location>
        <begin position="152"/>
        <end position="161"/>
    </location>
</feature>
<feature type="compositionally biased region" description="Polar residues" evidence="1">
    <location>
        <begin position="59"/>
        <end position="69"/>
    </location>
</feature>
<name>M2Q378_CERS8</name>
<proteinExistence type="predicted"/>
<dbReference type="Proteomes" id="UP000016930">
    <property type="component" value="Unassembled WGS sequence"/>
</dbReference>
<gene>
    <name evidence="2" type="ORF">CERSUDRAFT_127537</name>
</gene>
<dbReference type="AlphaFoldDB" id="M2Q378"/>
<feature type="compositionally biased region" description="Basic and acidic residues" evidence="1">
    <location>
        <begin position="70"/>
        <end position="93"/>
    </location>
</feature>
<accession>M2Q378</accession>
<sequence length="309" mass="34008">MTDRSGTGWEVSPWHTAGCWTVLPPLQAAGAVWGTSGESFRWGVEPGAATSRGLTASTRMAFPGSQSDSSAHKVSRDGLQRMRGESSARKAAETAKQQKPQRFRNREGTETAKKQGPRKMHKRPRQPQTRAELPERDERRRNYPCAHDALTRRQRVVQARRRSRLKFHSKDVCSAAGDDSIKLWMSPRTGGPLRRPSSLTSACSGEIRGLSVSTKQCTLGRRLWACGIRRAVDDAASRSGLSANCATLATGTLSASLCTVPVVSKFAPDSVRGCYEAQTYQYRKPATAHQVLRVCQRGRVQKTLSDREA</sequence>
<protein>
    <submittedName>
        <fullName evidence="2">Uncharacterized protein</fullName>
    </submittedName>
</protein>
<reference evidence="2 3" key="1">
    <citation type="journal article" date="2012" name="Proc. Natl. Acad. Sci. U.S.A.">
        <title>Comparative genomics of Ceriporiopsis subvermispora and Phanerochaete chrysosporium provide insight into selective ligninolysis.</title>
        <authorList>
            <person name="Fernandez-Fueyo E."/>
            <person name="Ruiz-Duenas F.J."/>
            <person name="Ferreira P."/>
            <person name="Floudas D."/>
            <person name="Hibbett D.S."/>
            <person name="Canessa P."/>
            <person name="Larrondo L.F."/>
            <person name="James T.Y."/>
            <person name="Seelenfreund D."/>
            <person name="Lobos S."/>
            <person name="Polanco R."/>
            <person name="Tello M."/>
            <person name="Honda Y."/>
            <person name="Watanabe T."/>
            <person name="Watanabe T."/>
            <person name="Ryu J.S."/>
            <person name="Kubicek C.P."/>
            <person name="Schmoll M."/>
            <person name="Gaskell J."/>
            <person name="Hammel K.E."/>
            <person name="St John F.J."/>
            <person name="Vanden Wymelenberg A."/>
            <person name="Sabat G."/>
            <person name="Splinter BonDurant S."/>
            <person name="Syed K."/>
            <person name="Yadav J.S."/>
            <person name="Doddapaneni H."/>
            <person name="Subramanian V."/>
            <person name="Lavin J.L."/>
            <person name="Oguiza J.A."/>
            <person name="Perez G."/>
            <person name="Pisabarro A.G."/>
            <person name="Ramirez L."/>
            <person name="Santoyo F."/>
            <person name="Master E."/>
            <person name="Coutinho P.M."/>
            <person name="Henrissat B."/>
            <person name="Lombard V."/>
            <person name="Magnuson J.K."/>
            <person name="Kuees U."/>
            <person name="Hori C."/>
            <person name="Igarashi K."/>
            <person name="Samejima M."/>
            <person name="Held B.W."/>
            <person name="Barry K.W."/>
            <person name="LaButti K.M."/>
            <person name="Lapidus A."/>
            <person name="Lindquist E.A."/>
            <person name="Lucas S.M."/>
            <person name="Riley R."/>
            <person name="Salamov A.A."/>
            <person name="Hoffmeister D."/>
            <person name="Schwenk D."/>
            <person name="Hadar Y."/>
            <person name="Yarden O."/>
            <person name="de Vries R.P."/>
            <person name="Wiebenga A."/>
            <person name="Stenlid J."/>
            <person name="Eastwood D."/>
            <person name="Grigoriev I.V."/>
            <person name="Berka R.M."/>
            <person name="Blanchette R.A."/>
            <person name="Kersten P."/>
            <person name="Martinez A.T."/>
            <person name="Vicuna R."/>
            <person name="Cullen D."/>
        </authorList>
    </citation>
    <scope>NUCLEOTIDE SEQUENCE [LARGE SCALE GENOMIC DNA]</scope>
    <source>
        <strain evidence="2 3">B</strain>
    </source>
</reference>
<evidence type="ECO:0000256" key="1">
    <source>
        <dbReference type="SAM" id="MobiDB-lite"/>
    </source>
</evidence>
<feature type="region of interest" description="Disordered" evidence="1">
    <location>
        <begin position="59"/>
        <end position="161"/>
    </location>
</feature>
<evidence type="ECO:0000313" key="2">
    <source>
        <dbReference type="EMBL" id="EMD31253.1"/>
    </source>
</evidence>
<organism evidence="2 3">
    <name type="scientific">Ceriporiopsis subvermispora (strain B)</name>
    <name type="common">White-rot fungus</name>
    <name type="synonym">Gelatoporia subvermispora</name>
    <dbReference type="NCBI Taxonomy" id="914234"/>
    <lineage>
        <taxon>Eukaryota</taxon>
        <taxon>Fungi</taxon>
        <taxon>Dikarya</taxon>
        <taxon>Basidiomycota</taxon>
        <taxon>Agaricomycotina</taxon>
        <taxon>Agaricomycetes</taxon>
        <taxon>Polyporales</taxon>
        <taxon>Gelatoporiaceae</taxon>
        <taxon>Gelatoporia</taxon>
    </lineage>
</organism>
<dbReference type="EMBL" id="KB445821">
    <property type="protein sequence ID" value="EMD31253.1"/>
    <property type="molecule type" value="Genomic_DNA"/>
</dbReference>
<feature type="compositionally biased region" description="Basic residues" evidence="1">
    <location>
        <begin position="115"/>
        <end position="125"/>
    </location>
</feature>
<feature type="compositionally biased region" description="Basic and acidic residues" evidence="1">
    <location>
        <begin position="132"/>
        <end position="141"/>
    </location>
</feature>
<keyword evidence="3" id="KW-1185">Reference proteome</keyword>